<dbReference type="SUPFAM" id="SSF52172">
    <property type="entry name" value="CheY-like"/>
    <property type="match status" value="1"/>
</dbReference>
<evidence type="ECO:0000259" key="2">
    <source>
        <dbReference type="PROSITE" id="PS50110"/>
    </source>
</evidence>
<keyword evidence="4" id="KW-1185">Reference proteome</keyword>
<dbReference type="InterPro" id="IPR011006">
    <property type="entry name" value="CheY-like_superfamily"/>
</dbReference>
<dbReference type="RefSeq" id="WP_181340288.1">
    <property type="nucleotide sequence ID" value="NZ_JAAKDE010000023.1"/>
</dbReference>
<dbReference type="Pfam" id="PF00072">
    <property type="entry name" value="Response_reg"/>
    <property type="match status" value="1"/>
</dbReference>
<sequence length="147" mass="16440">MGTISMLDPNQTKNQGVLIVDDQRIMRLVLSSILTDTGIKVLGQASNGLEALELYSQLKPMVVLLDLLMPVMDGFTTMEKLLAYDPKANIVICSSMQHKFYVSRALKQGAKDFLVKPFRKEQVCAAVNKLMVGATLIHHYPRYLILD</sequence>
<evidence type="ECO:0000313" key="3">
    <source>
        <dbReference type="EMBL" id="MBA2133821.1"/>
    </source>
</evidence>
<accession>A0A8J6HTA7</accession>
<dbReference type="SMART" id="SM00448">
    <property type="entry name" value="REC"/>
    <property type="match status" value="1"/>
</dbReference>
<proteinExistence type="predicted"/>
<organism evidence="3 4">
    <name type="scientific">Capillibacterium thermochitinicola</name>
    <dbReference type="NCBI Taxonomy" id="2699427"/>
    <lineage>
        <taxon>Bacteria</taxon>
        <taxon>Bacillati</taxon>
        <taxon>Bacillota</taxon>
        <taxon>Capillibacterium</taxon>
    </lineage>
</organism>
<protein>
    <submittedName>
        <fullName evidence="3">Response regulator</fullName>
    </submittedName>
</protein>
<comment type="caution">
    <text evidence="3">The sequence shown here is derived from an EMBL/GenBank/DDBJ whole genome shotgun (WGS) entry which is preliminary data.</text>
</comment>
<reference evidence="3" key="1">
    <citation type="submission" date="2020-06" db="EMBL/GenBank/DDBJ databases">
        <title>Novel chitinolytic bacterium.</title>
        <authorList>
            <person name="Ungkulpasvich U."/>
            <person name="Kosugi A."/>
            <person name="Uke A."/>
        </authorList>
    </citation>
    <scope>NUCLEOTIDE SEQUENCE</scope>
    <source>
        <strain evidence="3">UUS1-1</strain>
    </source>
</reference>
<dbReference type="AlphaFoldDB" id="A0A8J6HTA7"/>
<gene>
    <name evidence="3" type="ORF">G5B42_09785</name>
</gene>
<name>A0A8J6HTA7_9FIRM</name>
<dbReference type="PANTHER" id="PTHR43228:SF1">
    <property type="entry name" value="TWO-COMPONENT RESPONSE REGULATOR ARR22"/>
    <property type="match status" value="1"/>
</dbReference>
<dbReference type="EMBL" id="JAAKDE010000023">
    <property type="protein sequence ID" value="MBA2133821.1"/>
    <property type="molecule type" value="Genomic_DNA"/>
</dbReference>
<dbReference type="Gene3D" id="3.40.50.2300">
    <property type="match status" value="1"/>
</dbReference>
<dbReference type="Proteomes" id="UP000657177">
    <property type="component" value="Unassembled WGS sequence"/>
</dbReference>
<dbReference type="GO" id="GO:0000160">
    <property type="term" value="P:phosphorelay signal transduction system"/>
    <property type="evidence" value="ECO:0007669"/>
    <property type="project" value="InterPro"/>
</dbReference>
<keyword evidence="1" id="KW-0597">Phosphoprotein</keyword>
<dbReference type="InterPro" id="IPR001789">
    <property type="entry name" value="Sig_transdc_resp-reg_receiver"/>
</dbReference>
<evidence type="ECO:0000256" key="1">
    <source>
        <dbReference type="PROSITE-ProRule" id="PRU00169"/>
    </source>
</evidence>
<feature type="domain" description="Response regulatory" evidence="2">
    <location>
        <begin position="16"/>
        <end position="131"/>
    </location>
</feature>
<dbReference type="PROSITE" id="PS50110">
    <property type="entry name" value="RESPONSE_REGULATORY"/>
    <property type="match status" value="1"/>
</dbReference>
<evidence type="ECO:0000313" key="4">
    <source>
        <dbReference type="Proteomes" id="UP000657177"/>
    </source>
</evidence>
<dbReference type="PANTHER" id="PTHR43228">
    <property type="entry name" value="TWO-COMPONENT RESPONSE REGULATOR"/>
    <property type="match status" value="1"/>
</dbReference>
<dbReference type="InterPro" id="IPR052048">
    <property type="entry name" value="ST_Response_Regulator"/>
</dbReference>
<feature type="modified residue" description="4-aspartylphosphate" evidence="1">
    <location>
        <position position="66"/>
    </location>
</feature>